<proteinExistence type="inferred from homology"/>
<comment type="function">
    <text evidence="7">Responsible for the coupling of flagellin expression to flagellar assembly by preventing expression of the flagellin genes when a component of the middle class of proteins is defective. It negatively regulates flagellar genes by inhibiting the activity of FliA by directly binding to FliA.</text>
</comment>
<evidence type="ECO:0000256" key="1">
    <source>
        <dbReference type="ARBA" id="ARBA00005322"/>
    </source>
</evidence>
<reference evidence="10" key="1">
    <citation type="journal article" date="2022" name="Toxins">
        <title>Genomic Analysis of Sphingopyxis sp. USTB-05 for Biodegrading Cyanobacterial Hepatotoxins.</title>
        <authorList>
            <person name="Liu C."/>
            <person name="Xu Q."/>
            <person name="Zhao Z."/>
            <person name="Zhang H."/>
            <person name="Liu X."/>
            <person name="Yin C."/>
            <person name="Liu Y."/>
            <person name="Yan H."/>
        </authorList>
    </citation>
    <scope>NUCLEOTIDE SEQUENCE</scope>
    <source>
        <strain evidence="10">NBD5</strain>
    </source>
</reference>
<comment type="similarity">
    <text evidence="1">Belongs to the FlgM family.</text>
</comment>
<dbReference type="Pfam" id="PF04316">
    <property type="entry name" value="FlgM"/>
    <property type="match status" value="1"/>
</dbReference>
<dbReference type="SUPFAM" id="SSF101498">
    <property type="entry name" value="Anti-sigma factor FlgM"/>
    <property type="match status" value="1"/>
</dbReference>
<keyword evidence="11" id="KW-1185">Reference proteome</keyword>
<keyword evidence="6" id="KW-0804">Transcription</keyword>
<keyword evidence="5" id="KW-0805">Transcription regulation</keyword>
<keyword evidence="10" id="KW-0966">Cell projection</keyword>
<evidence type="ECO:0000256" key="8">
    <source>
        <dbReference type="ARBA" id="ARBA00030117"/>
    </source>
</evidence>
<dbReference type="Proteomes" id="UP001056937">
    <property type="component" value="Chromosome 1"/>
</dbReference>
<dbReference type="EMBL" id="CP084930">
    <property type="protein sequence ID" value="USI73622.1"/>
    <property type="molecule type" value="Genomic_DNA"/>
</dbReference>
<evidence type="ECO:0000313" key="10">
    <source>
        <dbReference type="EMBL" id="USI73622.1"/>
    </source>
</evidence>
<keyword evidence="4" id="KW-1005">Bacterial flagellum biogenesis</keyword>
<evidence type="ECO:0000256" key="7">
    <source>
        <dbReference type="ARBA" id="ARBA00024739"/>
    </source>
</evidence>
<dbReference type="InterPro" id="IPR035890">
    <property type="entry name" value="Anti-sigma-28_factor_FlgM_sf"/>
</dbReference>
<dbReference type="NCBIfam" id="TIGR03824">
    <property type="entry name" value="FlgM_jcvi"/>
    <property type="match status" value="1"/>
</dbReference>
<evidence type="ECO:0000259" key="9">
    <source>
        <dbReference type="Pfam" id="PF04316"/>
    </source>
</evidence>
<keyword evidence="3" id="KW-0678">Repressor</keyword>
<dbReference type="InterPro" id="IPR007412">
    <property type="entry name" value="FlgM"/>
</dbReference>
<feature type="domain" description="Anti-sigma-28 factor FlgM C-terminal" evidence="9">
    <location>
        <begin position="52"/>
        <end position="90"/>
    </location>
</feature>
<evidence type="ECO:0000256" key="4">
    <source>
        <dbReference type="ARBA" id="ARBA00022795"/>
    </source>
</evidence>
<keyword evidence="10" id="KW-0282">Flagellum</keyword>
<evidence type="ECO:0000256" key="3">
    <source>
        <dbReference type="ARBA" id="ARBA00022491"/>
    </source>
</evidence>
<evidence type="ECO:0000256" key="5">
    <source>
        <dbReference type="ARBA" id="ARBA00023015"/>
    </source>
</evidence>
<organism evidence="10 11">
    <name type="scientific">Sphingomonas morindae</name>
    <dbReference type="NCBI Taxonomy" id="1541170"/>
    <lineage>
        <taxon>Bacteria</taxon>
        <taxon>Pseudomonadati</taxon>
        <taxon>Pseudomonadota</taxon>
        <taxon>Alphaproteobacteria</taxon>
        <taxon>Sphingomonadales</taxon>
        <taxon>Sphingomonadaceae</taxon>
        <taxon>Sphingomonas</taxon>
    </lineage>
</organism>
<evidence type="ECO:0000256" key="2">
    <source>
        <dbReference type="ARBA" id="ARBA00017823"/>
    </source>
</evidence>
<sequence length="101" mass="10407">MDGIDRTGSTADYALIRSTATSSVVRATTETQATAPSASATSAQAGVANLITLLAKAPPPIDSKKVEAIRALIASGRFPIDERAIAAKMISLDIRPAPNDN</sequence>
<gene>
    <name evidence="10" type="primary">flgM</name>
    <name evidence="10" type="ORF">LHA26_03880</name>
</gene>
<dbReference type="InterPro" id="IPR031316">
    <property type="entry name" value="FlgM_C"/>
</dbReference>
<dbReference type="RefSeq" id="WP_252167429.1">
    <property type="nucleotide sequence ID" value="NZ_CP084930.1"/>
</dbReference>
<evidence type="ECO:0000256" key="6">
    <source>
        <dbReference type="ARBA" id="ARBA00023163"/>
    </source>
</evidence>
<evidence type="ECO:0000313" key="11">
    <source>
        <dbReference type="Proteomes" id="UP001056937"/>
    </source>
</evidence>
<protein>
    <recommendedName>
        <fullName evidence="2">Negative regulator of flagellin synthesis</fullName>
    </recommendedName>
    <alternativeName>
        <fullName evidence="8">Anti-sigma-28 factor</fullName>
    </alternativeName>
</protein>
<keyword evidence="10" id="KW-0969">Cilium</keyword>
<name>A0ABY4X9L1_9SPHN</name>
<accession>A0ABY4X9L1</accession>